<dbReference type="GO" id="GO:0022857">
    <property type="term" value="F:transmembrane transporter activity"/>
    <property type="evidence" value="ECO:0007669"/>
    <property type="project" value="InterPro"/>
</dbReference>
<feature type="transmembrane region" description="Helical" evidence="6">
    <location>
        <begin position="215"/>
        <end position="234"/>
    </location>
</feature>
<feature type="transmembrane region" description="Helical" evidence="6">
    <location>
        <begin position="286"/>
        <end position="304"/>
    </location>
</feature>
<evidence type="ECO:0000313" key="9">
    <source>
        <dbReference type="Proteomes" id="UP001193501"/>
    </source>
</evidence>
<dbReference type="Pfam" id="PF07690">
    <property type="entry name" value="MFS_1"/>
    <property type="match status" value="1"/>
</dbReference>
<evidence type="ECO:0000256" key="1">
    <source>
        <dbReference type="ARBA" id="ARBA00004141"/>
    </source>
</evidence>
<dbReference type="PANTHER" id="PTHR23502:SF132">
    <property type="entry name" value="POLYAMINE TRANSPORTER 2-RELATED"/>
    <property type="match status" value="1"/>
</dbReference>
<dbReference type="Gene3D" id="1.20.1720.10">
    <property type="entry name" value="Multidrug resistance protein D"/>
    <property type="match status" value="1"/>
</dbReference>
<gene>
    <name evidence="8" type="ORF">GV832_00780</name>
</gene>
<dbReference type="PROSITE" id="PS50850">
    <property type="entry name" value="MFS"/>
    <property type="match status" value="1"/>
</dbReference>
<accession>A0AAE5BUH3</accession>
<keyword evidence="3 6" id="KW-0812">Transmembrane</keyword>
<dbReference type="PANTHER" id="PTHR23502">
    <property type="entry name" value="MAJOR FACILITATOR SUPERFAMILY"/>
    <property type="match status" value="1"/>
</dbReference>
<feature type="transmembrane region" description="Helical" evidence="6">
    <location>
        <begin position="376"/>
        <end position="395"/>
    </location>
</feature>
<keyword evidence="9" id="KW-1185">Reference proteome</keyword>
<proteinExistence type="predicted"/>
<feature type="transmembrane region" description="Helical" evidence="6">
    <location>
        <begin position="103"/>
        <end position="124"/>
    </location>
</feature>
<organism evidence="8 9">
    <name type="scientific">Stagnihabitans tardus</name>
    <dbReference type="NCBI Taxonomy" id="2699202"/>
    <lineage>
        <taxon>Bacteria</taxon>
        <taxon>Pseudomonadati</taxon>
        <taxon>Pseudomonadota</taxon>
        <taxon>Alphaproteobacteria</taxon>
        <taxon>Rhodobacterales</taxon>
        <taxon>Paracoccaceae</taxon>
        <taxon>Stagnihabitans</taxon>
    </lineage>
</organism>
<feature type="transmembrane region" description="Helical" evidence="6">
    <location>
        <begin position="340"/>
        <end position="364"/>
    </location>
</feature>
<dbReference type="InterPro" id="IPR011701">
    <property type="entry name" value="MFS"/>
</dbReference>
<feature type="transmembrane region" description="Helical" evidence="6">
    <location>
        <begin position="136"/>
        <end position="154"/>
    </location>
</feature>
<feature type="transmembrane region" description="Helical" evidence="6">
    <location>
        <begin position="12"/>
        <end position="34"/>
    </location>
</feature>
<dbReference type="InterPro" id="IPR005829">
    <property type="entry name" value="Sugar_transporter_CS"/>
</dbReference>
<evidence type="ECO:0000256" key="3">
    <source>
        <dbReference type="ARBA" id="ARBA00022692"/>
    </source>
</evidence>
<dbReference type="InterPro" id="IPR020846">
    <property type="entry name" value="MFS_dom"/>
</dbReference>
<sequence length="397" mass="41913">MTKALMSQREFVALNAMLFAVVALAIDSMLPALPQIAASLSPDAPNLAQLVITSFIFGMGVGTLISGPLSDSFGRKPVMLACAGLYILGAAVCFMAPTLETLLAARVLMGLGAAGPRAVGAALIRDMYKGSAMARIMSFVMMVFTLVPAVAPLMGQGVILVAGWRALFLVFMVFSLVVHTWFLLRQVETLPPEARRPLSLSKLAQAARELVTHRIALISTAAQALTAGALFANLSSMEGIFREYFDRAASFPLWFTVIAVCAMSGSAINARFVVRFGMRQMVRRAYGAQVVLTLATLGLFHFGLVSGNLAFALFLFWTISGFAAMGLTMGNLNAMAMESLGHIAGFASSLIAATSTVGSVLLAIPVGQAFDGTPLPLMIGSLVFSILAFGLSGLLRK</sequence>
<dbReference type="Proteomes" id="UP001193501">
    <property type="component" value="Unassembled WGS sequence"/>
</dbReference>
<dbReference type="GO" id="GO:0140115">
    <property type="term" value="P:export across plasma membrane"/>
    <property type="evidence" value="ECO:0007669"/>
    <property type="project" value="UniProtKB-ARBA"/>
</dbReference>
<dbReference type="InterPro" id="IPR036259">
    <property type="entry name" value="MFS_trans_sf"/>
</dbReference>
<dbReference type="PROSITE" id="PS00216">
    <property type="entry name" value="SUGAR_TRANSPORT_1"/>
    <property type="match status" value="1"/>
</dbReference>
<evidence type="ECO:0000256" key="5">
    <source>
        <dbReference type="ARBA" id="ARBA00023136"/>
    </source>
</evidence>
<evidence type="ECO:0000313" key="8">
    <source>
        <dbReference type="EMBL" id="NBZ86103.1"/>
    </source>
</evidence>
<evidence type="ECO:0000256" key="6">
    <source>
        <dbReference type="SAM" id="Phobius"/>
    </source>
</evidence>
<reference evidence="8" key="1">
    <citation type="submission" date="2020-01" db="EMBL/GenBank/DDBJ databases">
        <authorList>
            <person name="Chen W.-M."/>
        </authorList>
    </citation>
    <scope>NUCLEOTIDE SEQUENCE</scope>
    <source>
        <strain evidence="8">CYK-10</strain>
    </source>
</reference>
<dbReference type="GO" id="GO:0042908">
    <property type="term" value="P:xenobiotic transport"/>
    <property type="evidence" value="ECO:0007669"/>
    <property type="project" value="UniProtKB-ARBA"/>
</dbReference>
<dbReference type="CDD" id="cd17320">
    <property type="entry name" value="MFS_MdfA_MDR_like"/>
    <property type="match status" value="1"/>
</dbReference>
<feature type="transmembrane region" description="Helical" evidence="6">
    <location>
        <begin position="166"/>
        <end position="184"/>
    </location>
</feature>
<evidence type="ECO:0000256" key="4">
    <source>
        <dbReference type="ARBA" id="ARBA00022989"/>
    </source>
</evidence>
<dbReference type="RefSeq" id="WP_168772903.1">
    <property type="nucleotide sequence ID" value="NZ_JAABNR010000001.1"/>
</dbReference>
<dbReference type="GO" id="GO:0005886">
    <property type="term" value="C:plasma membrane"/>
    <property type="evidence" value="ECO:0007669"/>
    <property type="project" value="TreeGrafter"/>
</dbReference>
<feature type="domain" description="Major facilitator superfamily (MFS) profile" evidence="7">
    <location>
        <begin position="8"/>
        <end position="397"/>
    </location>
</feature>
<dbReference type="SUPFAM" id="SSF103473">
    <property type="entry name" value="MFS general substrate transporter"/>
    <property type="match status" value="1"/>
</dbReference>
<keyword evidence="5 6" id="KW-0472">Membrane</keyword>
<dbReference type="AlphaFoldDB" id="A0AAE5BUH3"/>
<protein>
    <submittedName>
        <fullName evidence="8">MFS transporter</fullName>
    </submittedName>
</protein>
<comment type="caution">
    <text evidence="8">The sequence shown here is derived from an EMBL/GenBank/DDBJ whole genome shotgun (WGS) entry which is preliminary data.</text>
</comment>
<feature type="transmembrane region" description="Helical" evidence="6">
    <location>
        <begin position="46"/>
        <end position="66"/>
    </location>
</feature>
<feature type="transmembrane region" description="Helical" evidence="6">
    <location>
        <begin position="78"/>
        <end position="97"/>
    </location>
</feature>
<feature type="transmembrane region" description="Helical" evidence="6">
    <location>
        <begin position="310"/>
        <end position="328"/>
    </location>
</feature>
<comment type="subcellular location">
    <subcellularLocation>
        <location evidence="1">Membrane</location>
        <topology evidence="1">Multi-pass membrane protein</topology>
    </subcellularLocation>
</comment>
<evidence type="ECO:0000256" key="2">
    <source>
        <dbReference type="ARBA" id="ARBA00022448"/>
    </source>
</evidence>
<name>A0AAE5BUH3_9RHOB</name>
<keyword evidence="4 6" id="KW-1133">Transmembrane helix</keyword>
<evidence type="ECO:0000259" key="7">
    <source>
        <dbReference type="PROSITE" id="PS50850"/>
    </source>
</evidence>
<dbReference type="EMBL" id="JAABNR010000001">
    <property type="protein sequence ID" value="NBZ86103.1"/>
    <property type="molecule type" value="Genomic_DNA"/>
</dbReference>
<keyword evidence="2" id="KW-0813">Transport</keyword>
<feature type="transmembrane region" description="Helical" evidence="6">
    <location>
        <begin position="254"/>
        <end position="274"/>
    </location>
</feature>